<dbReference type="KEGG" id="pfo:Pfl01_2415"/>
<dbReference type="EMBL" id="CP000094">
    <property type="protein sequence ID" value="ABA77479.1"/>
    <property type="molecule type" value="Genomic_DNA"/>
</dbReference>
<evidence type="ECO:0008006" key="4">
    <source>
        <dbReference type="Google" id="ProtNLM"/>
    </source>
</evidence>
<dbReference type="eggNOG" id="COG5492">
    <property type="taxonomic scope" value="Bacteria"/>
</dbReference>
<dbReference type="Gene3D" id="2.60.40.1080">
    <property type="match status" value="1"/>
</dbReference>
<dbReference type="AlphaFoldDB" id="Q3KDJ9"/>
<gene>
    <name evidence="2" type="ordered locus">Pfl01_2415</name>
</gene>
<dbReference type="HOGENOM" id="CLU_042773_0_0_6"/>
<dbReference type="SUPFAM" id="SSF49373">
    <property type="entry name" value="Invasin/intimin cell-adhesion fragments"/>
    <property type="match status" value="1"/>
</dbReference>
<evidence type="ECO:0000256" key="1">
    <source>
        <dbReference type="SAM" id="SignalP"/>
    </source>
</evidence>
<feature type="signal peptide" evidence="1">
    <location>
        <begin position="1"/>
        <end position="20"/>
    </location>
</feature>
<feature type="chain" id="PRO_5004227154" description="Lipoprotein" evidence="1">
    <location>
        <begin position="21"/>
        <end position="507"/>
    </location>
</feature>
<dbReference type="PROSITE" id="PS51257">
    <property type="entry name" value="PROKAR_LIPOPROTEIN"/>
    <property type="match status" value="1"/>
</dbReference>
<sequence>MKRCLIYIACLLLVACARPAIDGFSGSQVSAFEIQGAAVATALAARYADTRRDCGGSSKPAFLCSGILFRGTIHSTQYHFWNPSPIAVQKGALSFSYLRQDSQYRQIDSTYDHGFIFYPILGMPEGKRHIEILCVFPIDGASFDRDNPGCGAHRSYPQQSRRCQSQGITTAEQWLAHTAQPGVAQSYYQCSFDVRDQMNDAAADSFYQAIRAMALHRDVAFHSRNELMLTTWPQNIPAELPIQALYYTGNGLKSAQYDQQDFYGQSGLILPIIRIDLPATPAHLARFTFDPRDQVFDEQSRTLRVSSLTASPQADAFTFAADSGFPRTGFSGARFRLNVSGGKAPYTFASSDQAQATITLGTGDATMKGHAQVVFTIRDASNQIAYYTMAKAKLWFTALACHMNWVAANSFSNSHGVVLPQLQELNGGYLLRYPGALYAEWGDMVRGYAWPRGAYDVTNNYDPSIPEYWTAQAATPGNYYTGAVTLGYPHQRPAGWKLCSVAVSRVP</sequence>
<keyword evidence="1" id="KW-0732">Signal</keyword>
<evidence type="ECO:0000313" key="2">
    <source>
        <dbReference type="EMBL" id="ABA77479.1"/>
    </source>
</evidence>
<organism evidence="2 3">
    <name type="scientific">Pseudomonas fluorescens (strain Pf0-1)</name>
    <dbReference type="NCBI Taxonomy" id="205922"/>
    <lineage>
        <taxon>Bacteria</taxon>
        <taxon>Pseudomonadati</taxon>
        <taxon>Pseudomonadota</taxon>
        <taxon>Gammaproteobacteria</taxon>
        <taxon>Pseudomonadales</taxon>
        <taxon>Pseudomonadaceae</taxon>
        <taxon>Pseudomonas</taxon>
    </lineage>
</organism>
<dbReference type="InterPro" id="IPR008964">
    <property type="entry name" value="Invasin/intimin_cell_adhesion"/>
</dbReference>
<reference evidence="2 3" key="1">
    <citation type="journal article" date="2009" name="Genome Biol.">
        <title>Genomic and genetic analyses of diversity and plant interactions of Pseudomonas fluorescens.</title>
        <authorList>
            <person name="Silby M.W."/>
            <person name="Cerdeno-Tarraga A.M."/>
            <person name="Vernikos G.S."/>
            <person name="Giddens S.R."/>
            <person name="Jackson R.W."/>
            <person name="Preston G.M."/>
            <person name="Zhang X.X."/>
            <person name="Moon C.D."/>
            <person name="Gehrig S.M."/>
            <person name="Godfrey S.A."/>
            <person name="Knight C.G."/>
            <person name="Malone J.G."/>
            <person name="Robinson Z."/>
            <person name="Spiers A.J."/>
            <person name="Harris S."/>
            <person name="Challis G.L."/>
            <person name="Yaxley A.M."/>
            <person name="Harris D."/>
            <person name="Seeger K."/>
            <person name="Murphy L."/>
            <person name="Rutter S."/>
            <person name="Squares R."/>
            <person name="Quail M.A."/>
            <person name="Saunders E."/>
            <person name="Mavromatis K."/>
            <person name="Brettin T.S."/>
            <person name="Bentley S.D."/>
            <person name="Hothersall J."/>
            <person name="Stephens E."/>
            <person name="Thomas C.M."/>
            <person name="Parkhill J."/>
            <person name="Levy S.B."/>
            <person name="Rainey P.B."/>
            <person name="Thomson N.R."/>
        </authorList>
    </citation>
    <scope>NUCLEOTIDE SEQUENCE [LARGE SCALE GENOMIC DNA]</scope>
    <source>
        <strain evidence="2 3">Pf0-1</strain>
    </source>
</reference>
<accession>Q3KDJ9</accession>
<evidence type="ECO:0000313" key="3">
    <source>
        <dbReference type="Proteomes" id="UP000002704"/>
    </source>
</evidence>
<protein>
    <recommendedName>
        <fullName evidence="4">Lipoprotein</fullName>
    </recommendedName>
</protein>
<dbReference type="Proteomes" id="UP000002704">
    <property type="component" value="Chromosome"/>
</dbReference>
<proteinExistence type="predicted"/>
<name>Q3KDJ9_PSEPF</name>